<dbReference type="GeneTree" id="ENSGT00390000016928"/>
<dbReference type="PANTHER" id="PTHR13098:SF5">
    <property type="entry name" value="WOLFRAM SYNDROME 1B (WOLFRAMIN)"/>
    <property type="match status" value="1"/>
</dbReference>
<reference evidence="6" key="2">
    <citation type="submission" date="2025-08" db="UniProtKB">
        <authorList>
            <consortium name="Ensembl"/>
        </authorList>
    </citation>
    <scope>IDENTIFICATION</scope>
</reference>
<dbReference type="InterPro" id="IPR045460">
    <property type="entry name" value="Wolframin_EF-hand"/>
</dbReference>
<dbReference type="InterPro" id="IPR045400">
    <property type="entry name" value="Wolframin_Cys-rich"/>
</dbReference>
<evidence type="ECO:0000313" key="6">
    <source>
        <dbReference type="Ensembl" id="ENSDCDP00010040350.1"/>
    </source>
</evidence>
<dbReference type="AlphaFoldDB" id="A0AAY4D490"/>
<evidence type="ECO:0000256" key="2">
    <source>
        <dbReference type="SAM" id="Phobius"/>
    </source>
</evidence>
<dbReference type="InterPro" id="IPR026209">
    <property type="entry name" value="Wolframin_fam"/>
</dbReference>
<dbReference type="PRINTS" id="PR02060">
    <property type="entry name" value="WOLFFAMILY"/>
</dbReference>
<keyword evidence="7" id="KW-1185">Reference proteome</keyword>
<name>A0AAY4D490_9TELE</name>
<dbReference type="PANTHER" id="PTHR13098">
    <property type="entry name" value="WOLFRAMIN"/>
    <property type="match status" value="1"/>
</dbReference>
<dbReference type="GO" id="GO:0055074">
    <property type="term" value="P:calcium ion homeostasis"/>
    <property type="evidence" value="ECO:0007669"/>
    <property type="project" value="InterPro"/>
</dbReference>
<feature type="region of interest" description="Disordered" evidence="1">
    <location>
        <begin position="1"/>
        <end position="80"/>
    </location>
</feature>
<evidence type="ECO:0000259" key="3">
    <source>
        <dbReference type="Pfam" id="PF19913"/>
    </source>
</evidence>
<feature type="transmembrane region" description="Helical" evidence="2">
    <location>
        <begin position="509"/>
        <end position="529"/>
    </location>
</feature>
<proteinExistence type="predicted"/>
<feature type="transmembrane region" description="Helical" evidence="2">
    <location>
        <begin position="614"/>
        <end position="633"/>
    </location>
</feature>
<dbReference type="Ensembl" id="ENSDCDT00010050213.1">
    <property type="protein sequence ID" value="ENSDCDP00010040350.1"/>
    <property type="gene ID" value="ENSDCDG00010025774.1"/>
</dbReference>
<dbReference type="InterPro" id="IPR045461">
    <property type="entry name" value="Wolframin_OB_fold"/>
</dbReference>
<dbReference type="Pfam" id="PF19913">
    <property type="entry name" value="WCOB"/>
    <property type="match status" value="1"/>
</dbReference>
<dbReference type="Pfam" id="PF20053">
    <property type="entry name" value="WC-rich"/>
    <property type="match status" value="1"/>
</dbReference>
<evidence type="ECO:0000256" key="1">
    <source>
        <dbReference type="SAM" id="MobiDB-lite"/>
    </source>
</evidence>
<feature type="compositionally biased region" description="Low complexity" evidence="1">
    <location>
        <begin position="38"/>
        <end position="47"/>
    </location>
</feature>
<feature type="transmembrane region" description="Helical" evidence="2">
    <location>
        <begin position="575"/>
        <end position="594"/>
    </location>
</feature>
<dbReference type="GO" id="GO:0030968">
    <property type="term" value="P:endoplasmic reticulum unfolded protein response"/>
    <property type="evidence" value="ECO:0007669"/>
    <property type="project" value="TreeGrafter"/>
</dbReference>
<feature type="transmembrane region" description="Helical" evidence="2">
    <location>
        <begin position="414"/>
        <end position="433"/>
    </location>
</feature>
<protein>
    <recommendedName>
        <fullName evidence="8">Wolframin</fullName>
    </recommendedName>
</protein>
<dbReference type="PRINTS" id="PR02061">
    <property type="entry name" value="WOLFRAMIN"/>
</dbReference>
<evidence type="ECO:0000313" key="7">
    <source>
        <dbReference type="Proteomes" id="UP000694580"/>
    </source>
</evidence>
<sequence>MDFAYGAPLTPPKSPVPVHAGLSRAAAGHAPLSRRSELNAARAPANAAEEEAATPSRSPREPGGETLQELEERARGGDGKAQTEVIGKYYLRLGEQEEEELNSVTAVTWLLQAAKNGRRDAVKLLQHCLHERRGITSENIEEVRALALESRFERSVRKAALLVYWKLNPARKKSITASELLESAAHINAETDVPQSSPSSSVLKQRKVLEGLVSSEGNCFLAEEFVENTKRYALGIAPTRELEGAAGDDDDDDDENAVKNPDELPLHQKVLKFPLHAVLEVKEVLIDWASRAGMQWLSALIPTHHVNTLIFFFIISNLTLEFFFLFIPLLVFYLSFISMVICTLRAFQNSKAWENFRVLTSLLAHFEPGLDVDQAESNFTWNHLEPHFYFLVSSSFLILAFPLADTSWVPCSELAAVALFFTVSSFLSLRPAAQPLAKHALLARAAVAFCALARRLLGGLAGELLGGAWLSVPLGERVSLNVGVPCLLYAYLLCACARMASSRGFRGAYCALLPYLVCFVWGELSATLLEHSTAIGLMRTGVGYLLFLFALPVLALGLVAVLLVRAAQWFLALDLAKMCATLCACACPVLLRGWTRFSVSPLSVLRSLQRSSVVKLVLVWISALVLFCWLYVFRSEGMKVYNSTLTWHQYSELCGPRAWRESNMAHAQILCSHLEGHRVTWTGHFRYVRVTEIENGAQTLINMLPGQVGDWLRCFYGEEYPPSDSPPPDPLCRLKQLAKHRCHVKRFDRYKLEVTMGMPLERVGRDGTVVEDEDATKDIVLRASSEFRGVLLALSSGSLVEFSTVLEGRLGSKWPVFELKALTCLNCAGPLVPTGRQVKIEQDWRARVRHAFAFAFNFLFYPLLAARPDDEALGAVTTDLQV</sequence>
<feature type="transmembrane region" description="Helical" evidence="2">
    <location>
        <begin position="541"/>
        <end position="563"/>
    </location>
</feature>
<dbReference type="InterPro" id="IPR026208">
    <property type="entry name" value="Wolframin"/>
</dbReference>
<reference evidence="6" key="3">
    <citation type="submission" date="2025-09" db="UniProtKB">
        <authorList>
            <consortium name="Ensembl"/>
        </authorList>
    </citation>
    <scope>IDENTIFICATION</scope>
</reference>
<organism evidence="6 7">
    <name type="scientific">Denticeps clupeoides</name>
    <name type="common">denticle herring</name>
    <dbReference type="NCBI Taxonomy" id="299321"/>
    <lineage>
        <taxon>Eukaryota</taxon>
        <taxon>Metazoa</taxon>
        <taxon>Chordata</taxon>
        <taxon>Craniata</taxon>
        <taxon>Vertebrata</taxon>
        <taxon>Euteleostomi</taxon>
        <taxon>Actinopterygii</taxon>
        <taxon>Neopterygii</taxon>
        <taxon>Teleostei</taxon>
        <taxon>Clupei</taxon>
        <taxon>Clupeiformes</taxon>
        <taxon>Denticipitoidei</taxon>
        <taxon>Denticipitidae</taxon>
        <taxon>Denticeps</taxon>
    </lineage>
</organism>
<feature type="transmembrane region" description="Helical" evidence="2">
    <location>
        <begin position="445"/>
        <end position="472"/>
    </location>
</feature>
<reference evidence="6 7" key="1">
    <citation type="submission" date="2020-06" db="EMBL/GenBank/DDBJ databases">
        <authorList>
            <consortium name="Wellcome Sanger Institute Data Sharing"/>
        </authorList>
    </citation>
    <scope>NUCLEOTIDE SEQUENCE [LARGE SCALE GENOMIC DNA]</scope>
</reference>
<feature type="domain" description="Wolframin EF-hand" evidence="4">
    <location>
        <begin position="156"/>
        <end position="233"/>
    </location>
</feature>
<dbReference type="Proteomes" id="UP000694580">
    <property type="component" value="Chromosome 18"/>
</dbReference>
<feature type="domain" description="Wolframin OB-fold" evidence="3">
    <location>
        <begin position="747"/>
        <end position="866"/>
    </location>
</feature>
<evidence type="ECO:0000259" key="4">
    <source>
        <dbReference type="Pfam" id="PF19914"/>
    </source>
</evidence>
<keyword evidence="2" id="KW-0472">Membrane</keyword>
<feature type="transmembrane region" description="Helical" evidence="2">
    <location>
        <begin position="388"/>
        <end position="408"/>
    </location>
</feature>
<feature type="domain" description="Wolframin cysteine-rich" evidence="5">
    <location>
        <begin position="647"/>
        <end position="746"/>
    </location>
</feature>
<dbReference type="Pfam" id="PF20023">
    <property type="entry name" value="WSLR"/>
    <property type="match status" value="1"/>
</dbReference>
<gene>
    <name evidence="6" type="primary">wfs1b</name>
</gene>
<feature type="transmembrane region" description="Helical" evidence="2">
    <location>
        <begin position="322"/>
        <end position="347"/>
    </location>
</feature>
<keyword evidence="2" id="KW-1133">Transmembrane helix</keyword>
<feature type="transmembrane region" description="Helical" evidence="2">
    <location>
        <begin position="478"/>
        <end position="497"/>
    </location>
</feature>
<evidence type="ECO:0000259" key="5">
    <source>
        <dbReference type="Pfam" id="PF20053"/>
    </source>
</evidence>
<accession>A0AAY4D490</accession>
<dbReference type="InterPro" id="IPR045458">
    <property type="entry name" value="Wolframin_Sel1-like_rpt"/>
</dbReference>
<evidence type="ECO:0008006" key="8">
    <source>
        <dbReference type="Google" id="ProtNLM"/>
    </source>
</evidence>
<keyword evidence="2" id="KW-0812">Transmembrane</keyword>
<dbReference type="Pfam" id="PF19914">
    <property type="entry name" value="WEF-hand"/>
    <property type="match status" value="1"/>
</dbReference>
<dbReference type="GO" id="GO:0005789">
    <property type="term" value="C:endoplasmic reticulum membrane"/>
    <property type="evidence" value="ECO:0007669"/>
    <property type="project" value="TreeGrafter"/>
</dbReference>